<keyword evidence="16" id="KW-1185">Reference proteome</keyword>
<dbReference type="RefSeq" id="WP_028461448.1">
    <property type="nucleotide sequence ID" value="NZ_FSRO01000001.1"/>
</dbReference>
<dbReference type="GO" id="GO:0005829">
    <property type="term" value="C:cytosol"/>
    <property type="evidence" value="ECO:0007669"/>
    <property type="project" value="TreeGrafter"/>
</dbReference>
<dbReference type="InterPro" id="IPR002302">
    <property type="entry name" value="Leu-tRNA-ligase"/>
</dbReference>
<dbReference type="GO" id="GO:0005524">
    <property type="term" value="F:ATP binding"/>
    <property type="evidence" value="ECO:0007669"/>
    <property type="project" value="UniProtKB-UniRule"/>
</dbReference>
<dbReference type="InterPro" id="IPR009008">
    <property type="entry name" value="Val/Leu/Ile-tRNA-synth_edit"/>
</dbReference>
<dbReference type="InterPro" id="IPR025709">
    <property type="entry name" value="Leu_tRNA-synth_edit"/>
</dbReference>
<dbReference type="PRINTS" id="PR00985">
    <property type="entry name" value="TRNASYNTHLEU"/>
</dbReference>
<dbReference type="STRING" id="44575.SAMN05216419_10164"/>
<dbReference type="InterPro" id="IPR001412">
    <property type="entry name" value="aa-tRNA-synth_I_CS"/>
</dbReference>
<dbReference type="PANTHER" id="PTHR43740">
    <property type="entry name" value="LEUCYL-TRNA SYNTHETASE"/>
    <property type="match status" value="1"/>
</dbReference>
<evidence type="ECO:0000256" key="1">
    <source>
        <dbReference type="ARBA" id="ARBA00005594"/>
    </source>
</evidence>
<dbReference type="Gene3D" id="3.40.50.620">
    <property type="entry name" value="HUPs"/>
    <property type="match status" value="2"/>
</dbReference>
<dbReference type="CDD" id="cd07958">
    <property type="entry name" value="Anticodon_Ia_Leu_BEm"/>
    <property type="match status" value="1"/>
</dbReference>
<dbReference type="InterPro" id="IPR014729">
    <property type="entry name" value="Rossmann-like_a/b/a_fold"/>
</dbReference>
<dbReference type="FunFam" id="3.40.50.620:FF:000124">
    <property type="entry name" value="Leucine--tRNA ligase"/>
    <property type="match status" value="1"/>
</dbReference>
<evidence type="ECO:0000259" key="13">
    <source>
        <dbReference type="Pfam" id="PF09334"/>
    </source>
</evidence>
<evidence type="ECO:0000256" key="6">
    <source>
        <dbReference type="ARBA" id="ARBA00022917"/>
    </source>
</evidence>
<reference evidence="15 16" key="1">
    <citation type="submission" date="2016-12" db="EMBL/GenBank/DDBJ databases">
        <authorList>
            <person name="Song W.-J."/>
            <person name="Kurnit D.M."/>
        </authorList>
    </citation>
    <scope>NUCLEOTIDE SEQUENCE [LARGE SCALE GENOMIC DNA]</scope>
    <source>
        <strain evidence="15 16">ATCC 49181</strain>
    </source>
</reference>
<feature type="domain" description="Methionyl/Leucyl tRNA synthetase" evidence="13">
    <location>
        <begin position="39"/>
        <end position="175"/>
    </location>
</feature>
<dbReference type="HAMAP" id="MF_00049_B">
    <property type="entry name" value="Leu_tRNA_synth_B"/>
    <property type="match status" value="1"/>
</dbReference>
<feature type="domain" description="Methionyl/Valyl/Leucyl/Isoleucyl-tRNA synthetase anticodon-binding" evidence="12">
    <location>
        <begin position="710"/>
        <end position="828"/>
    </location>
</feature>
<dbReference type="eggNOG" id="COG0495">
    <property type="taxonomic scope" value="Bacteria"/>
</dbReference>
<evidence type="ECO:0000256" key="5">
    <source>
        <dbReference type="ARBA" id="ARBA00022840"/>
    </source>
</evidence>
<dbReference type="EMBL" id="FSRO01000001">
    <property type="protein sequence ID" value="SIO18212.1"/>
    <property type="molecule type" value="Genomic_DNA"/>
</dbReference>
<dbReference type="Gene3D" id="2.20.28.290">
    <property type="match status" value="1"/>
</dbReference>
<keyword evidence="7 9" id="KW-0030">Aminoacyl-tRNA synthetase</keyword>
<protein>
    <recommendedName>
        <fullName evidence="9">Leucine--tRNA ligase</fullName>
        <ecNumber evidence="9">6.1.1.4</ecNumber>
    </recommendedName>
    <alternativeName>
        <fullName evidence="9">Leucyl-tRNA synthetase</fullName>
        <shortName evidence="9">LeuRS</shortName>
    </alternativeName>
</protein>
<dbReference type="EC" id="6.1.1.4" evidence="9"/>
<dbReference type="InterPro" id="IPR009080">
    <property type="entry name" value="tRNAsynth_Ia_anticodon-bd"/>
</dbReference>
<dbReference type="CDD" id="cd00812">
    <property type="entry name" value="LeuRS_core"/>
    <property type="match status" value="1"/>
</dbReference>
<dbReference type="InterPro" id="IPR002300">
    <property type="entry name" value="aa-tRNA-synth_Ia"/>
</dbReference>
<keyword evidence="3 9" id="KW-0436">Ligase</keyword>
<evidence type="ECO:0000256" key="7">
    <source>
        <dbReference type="ARBA" id="ARBA00023146"/>
    </source>
</evidence>
<evidence type="ECO:0000256" key="10">
    <source>
        <dbReference type="RuleBase" id="RU363035"/>
    </source>
</evidence>
<dbReference type="Gene3D" id="1.10.730.10">
    <property type="entry name" value="Isoleucyl-tRNA Synthetase, Domain 1"/>
    <property type="match status" value="2"/>
</dbReference>
<dbReference type="GO" id="GO:0006429">
    <property type="term" value="P:leucyl-tRNA aminoacylation"/>
    <property type="evidence" value="ECO:0007669"/>
    <property type="project" value="UniProtKB-UniRule"/>
</dbReference>
<evidence type="ECO:0000256" key="3">
    <source>
        <dbReference type="ARBA" id="ARBA00022598"/>
    </source>
</evidence>
<dbReference type="SUPFAM" id="SSF47323">
    <property type="entry name" value="Anticodon-binding domain of a subclass of class I aminoacyl-tRNA synthetases"/>
    <property type="match status" value="1"/>
</dbReference>
<dbReference type="Pfam" id="PF08264">
    <property type="entry name" value="Anticodon_1"/>
    <property type="match status" value="1"/>
</dbReference>
<accession>A0A1N6HEK0</accession>
<feature type="short sequence motif" description="'KMSKS' region" evidence="9">
    <location>
        <begin position="624"/>
        <end position="628"/>
    </location>
</feature>
<feature type="short sequence motif" description="'HIGH' region" evidence="9">
    <location>
        <begin position="42"/>
        <end position="52"/>
    </location>
</feature>
<dbReference type="FunFam" id="3.90.740.10:FF:000012">
    <property type="entry name" value="Leucine--tRNA ligase"/>
    <property type="match status" value="1"/>
</dbReference>
<dbReference type="NCBIfam" id="TIGR00396">
    <property type="entry name" value="leuS_bact"/>
    <property type="match status" value="1"/>
</dbReference>
<dbReference type="SUPFAM" id="SSF50677">
    <property type="entry name" value="ValRS/IleRS/LeuRS editing domain"/>
    <property type="match status" value="1"/>
</dbReference>
<gene>
    <name evidence="9" type="primary">leuS</name>
    <name evidence="15" type="ORF">SAMN02743940_1148</name>
</gene>
<dbReference type="GO" id="GO:0004823">
    <property type="term" value="F:leucine-tRNA ligase activity"/>
    <property type="evidence" value="ECO:0007669"/>
    <property type="project" value="UniProtKB-UniRule"/>
</dbReference>
<evidence type="ECO:0000259" key="14">
    <source>
        <dbReference type="Pfam" id="PF13603"/>
    </source>
</evidence>
<dbReference type="Gene3D" id="3.10.20.590">
    <property type="match status" value="1"/>
</dbReference>
<dbReference type="Pfam" id="PF00133">
    <property type="entry name" value="tRNA-synt_1"/>
    <property type="match status" value="2"/>
</dbReference>
<keyword evidence="2 9" id="KW-0963">Cytoplasm</keyword>
<sequence length="866" mass="97422">MQEKYHPQEIEQEAQQYWKETAAFKSVEVSSKPKYYCLSMFPYPSGKLHMGHVRNYTIGDVLSRYRRMQGYNVLQPMGWDAFGLPAENAAMQNNVPPAQWTYDNIAYMREQLKSLGLSIDWSRELATCNPDYYRWNQWLFLRMLEKGLAYQTTGTVNWDPVDQTVLANEQVIDGCGWRTGAPVEKREIPMYYMKITAYADELLEALNTLDGWPERVKTMQANWIGKSYGVDITFPADAASGTPHAVKVFTTRADTLLGATYVAVAAEHPIALHAAKNNPTLDAFIQECKQGATKEADLAVQEKKGMDTGLFVIHPLNGEKLPIWIANYVLMGYGEGAVMAVPAHDERDFAFATQYSLPIRAVIKASDCDLEVPLKEAFVAYGVTFDSGVFSGLEFQAAVDAIAAALKQKGLGEKRVQYRLRDWGISRQRYWGCPIPLIHCQTCGVVPVPDDQLPVVLPENLVPDGSGNPLAKTPAFYECTCPQCGQPARRETDTMDTFVDSSWYYIRYACPDQDKAMTDERANYWLPADQYIGGIEHAILHLLYSRFWSKVMRDLGLLTLDEPFTNLLTQGMVLNEIFFRKTDHGRITYFNPTEVDIQFDEQGKRCGAILQADNQPVESGGIGTMSKSKNNGVDPQKLVTQYGADTARLFMMFASPPTQTLEWADTGVDGAFRFLKRLWKQVYTHLQQGMVQADTTQHHAYSFELKSLRFQLHQTITKVSDDLERRHTFNTAIAAIMELMNNLSAAPAADPASRNLMQEALENIVLLLSPIVPHICHALWQELKPGTQLLDQPWPQADASALIQDEIKLIVQVNGKLRGQIYIAKDANRTAIEDIALNNAHVKKHVDGQVIKKIVVVPNRLVNIVI</sequence>
<evidence type="ECO:0000259" key="12">
    <source>
        <dbReference type="Pfam" id="PF08264"/>
    </source>
</evidence>
<feature type="domain" description="Leucyl-tRNA synthetase editing" evidence="14">
    <location>
        <begin position="222"/>
        <end position="406"/>
    </location>
</feature>
<evidence type="ECO:0000313" key="16">
    <source>
        <dbReference type="Proteomes" id="UP000185062"/>
    </source>
</evidence>
<dbReference type="AlphaFoldDB" id="A0A1N6HEK0"/>
<evidence type="ECO:0000256" key="2">
    <source>
        <dbReference type="ARBA" id="ARBA00022490"/>
    </source>
</evidence>
<keyword evidence="5 9" id="KW-0067">ATP-binding</keyword>
<proteinExistence type="inferred from homology"/>
<evidence type="ECO:0000259" key="11">
    <source>
        <dbReference type="Pfam" id="PF00133"/>
    </source>
</evidence>
<evidence type="ECO:0000256" key="4">
    <source>
        <dbReference type="ARBA" id="ARBA00022741"/>
    </source>
</evidence>
<name>A0A1N6HEK0_9PROT</name>
<dbReference type="SUPFAM" id="SSF52374">
    <property type="entry name" value="Nucleotidylyl transferase"/>
    <property type="match status" value="1"/>
</dbReference>
<evidence type="ECO:0000313" key="15">
    <source>
        <dbReference type="EMBL" id="SIO18212.1"/>
    </source>
</evidence>
<dbReference type="GO" id="GO:0002161">
    <property type="term" value="F:aminoacyl-tRNA deacylase activity"/>
    <property type="evidence" value="ECO:0007669"/>
    <property type="project" value="InterPro"/>
</dbReference>
<comment type="subcellular location">
    <subcellularLocation>
        <location evidence="9">Cytoplasm</location>
    </subcellularLocation>
</comment>
<dbReference type="FunFam" id="1.10.730.10:FF:000003">
    <property type="entry name" value="Leucine--tRNA ligase"/>
    <property type="match status" value="1"/>
</dbReference>
<comment type="similarity">
    <text evidence="1 9 10">Belongs to the class-I aminoacyl-tRNA synthetase family.</text>
</comment>
<feature type="domain" description="Aminoacyl-tRNA synthetase class Ia" evidence="11">
    <location>
        <begin position="625"/>
        <end position="663"/>
    </location>
</feature>
<dbReference type="InterPro" id="IPR015413">
    <property type="entry name" value="Methionyl/Leucyl_tRNA_Synth"/>
</dbReference>
<keyword evidence="6 9" id="KW-0648">Protein biosynthesis</keyword>
<dbReference type="Proteomes" id="UP000185062">
    <property type="component" value="Unassembled WGS sequence"/>
</dbReference>
<dbReference type="Pfam" id="PF09334">
    <property type="entry name" value="tRNA-synt_1g"/>
    <property type="match status" value="1"/>
</dbReference>
<dbReference type="InterPro" id="IPR013155">
    <property type="entry name" value="M/V/L/I-tRNA-synth_anticd-bd"/>
</dbReference>
<feature type="domain" description="Aminoacyl-tRNA synthetase class Ia" evidence="11">
    <location>
        <begin position="420"/>
        <end position="576"/>
    </location>
</feature>
<evidence type="ECO:0000256" key="9">
    <source>
        <dbReference type="HAMAP-Rule" id="MF_00049"/>
    </source>
</evidence>
<dbReference type="PANTHER" id="PTHR43740:SF2">
    <property type="entry name" value="LEUCINE--TRNA LIGASE, MITOCHONDRIAL"/>
    <property type="match status" value="1"/>
</dbReference>
<dbReference type="Pfam" id="PF13603">
    <property type="entry name" value="tRNA-synt_1_2"/>
    <property type="match status" value="1"/>
</dbReference>
<dbReference type="PROSITE" id="PS00178">
    <property type="entry name" value="AA_TRNA_LIGASE_I"/>
    <property type="match status" value="1"/>
</dbReference>
<organism evidence="15 16">
    <name type="scientific">Nitrosomonas cryotolerans ATCC 49181</name>
    <dbReference type="NCBI Taxonomy" id="1131553"/>
    <lineage>
        <taxon>Bacteria</taxon>
        <taxon>Pseudomonadati</taxon>
        <taxon>Pseudomonadota</taxon>
        <taxon>Betaproteobacteria</taxon>
        <taxon>Nitrosomonadales</taxon>
        <taxon>Nitrosomonadaceae</taxon>
        <taxon>Nitrosomonas</taxon>
    </lineage>
</organism>
<dbReference type="FunFam" id="3.40.50.620:FF:000003">
    <property type="entry name" value="Leucine--tRNA ligase"/>
    <property type="match status" value="1"/>
</dbReference>
<keyword evidence="4 9" id="KW-0547">Nucleotide-binding</keyword>
<feature type="binding site" evidence="9">
    <location>
        <position position="627"/>
    </location>
    <ligand>
        <name>ATP</name>
        <dbReference type="ChEBI" id="CHEBI:30616"/>
    </ligand>
</feature>
<evidence type="ECO:0000256" key="8">
    <source>
        <dbReference type="ARBA" id="ARBA00047469"/>
    </source>
</evidence>
<comment type="catalytic activity">
    <reaction evidence="8 9">
        <text>tRNA(Leu) + L-leucine + ATP = L-leucyl-tRNA(Leu) + AMP + diphosphate</text>
        <dbReference type="Rhea" id="RHEA:11688"/>
        <dbReference type="Rhea" id="RHEA-COMP:9613"/>
        <dbReference type="Rhea" id="RHEA-COMP:9622"/>
        <dbReference type="ChEBI" id="CHEBI:30616"/>
        <dbReference type="ChEBI" id="CHEBI:33019"/>
        <dbReference type="ChEBI" id="CHEBI:57427"/>
        <dbReference type="ChEBI" id="CHEBI:78442"/>
        <dbReference type="ChEBI" id="CHEBI:78494"/>
        <dbReference type="ChEBI" id="CHEBI:456215"/>
        <dbReference type="EC" id="6.1.1.4"/>
    </reaction>
</comment>